<feature type="transmembrane region" description="Helical" evidence="1">
    <location>
        <begin position="21"/>
        <end position="46"/>
    </location>
</feature>
<evidence type="ECO:0000256" key="1">
    <source>
        <dbReference type="SAM" id="Phobius"/>
    </source>
</evidence>
<name>A0ABU1N7M3_9CAUL</name>
<comment type="caution">
    <text evidence="2">The sequence shown here is derived from an EMBL/GenBank/DDBJ whole genome shotgun (WGS) entry which is preliminary data.</text>
</comment>
<organism evidence="2 3">
    <name type="scientific">Caulobacter rhizosphaerae</name>
    <dbReference type="NCBI Taxonomy" id="2010972"/>
    <lineage>
        <taxon>Bacteria</taxon>
        <taxon>Pseudomonadati</taxon>
        <taxon>Pseudomonadota</taxon>
        <taxon>Alphaproteobacteria</taxon>
        <taxon>Caulobacterales</taxon>
        <taxon>Caulobacteraceae</taxon>
        <taxon>Caulobacter</taxon>
    </lineage>
</organism>
<keyword evidence="3" id="KW-1185">Reference proteome</keyword>
<keyword evidence="1" id="KW-0472">Membrane</keyword>
<proteinExistence type="predicted"/>
<evidence type="ECO:0000313" key="3">
    <source>
        <dbReference type="Proteomes" id="UP001262754"/>
    </source>
</evidence>
<dbReference type="Proteomes" id="UP001262754">
    <property type="component" value="Unassembled WGS sequence"/>
</dbReference>
<protein>
    <submittedName>
        <fullName evidence="2">Uncharacterized protein</fullName>
    </submittedName>
</protein>
<sequence length="52" mass="5801">MEPTLRIMADRLGLDAAIRRPRLLVVAALLSLALWSLVFWGLSWLVGQVVRG</sequence>
<reference evidence="2 3" key="1">
    <citation type="submission" date="2023-07" db="EMBL/GenBank/DDBJ databases">
        <title>Sorghum-associated microbial communities from plants grown in Nebraska, USA.</title>
        <authorList>
            <person name="Schachtman D."/>
        </authorList>
    </citation>
    <scope>NUCLEOTIDE SEQUENCE [LARGE SCALE GENOMIC DNA]</scope>
    <source>
        <strain evidence="2 3">DS2154</strain>
    </source>
</reference>
<dbReference type="EMBL" id="JAVDRL010000015">
    <property type="protein sequence ID" value="MDR6533881.1"/>
    <property type="molecule type" value="Genomic_DNA"/>
</dbReference>
<gene>
    <name evidence="2" type="ORF">J2800_004651</name>
</gene>
<keyword evidence="1" id="KW-0812">Transmembrane</keyword>
<accession>A0ABU1N7M3</accession>
<keyword evidence="1" id="KW-1133">Transmembrane helix</keyword>
<dbReference type="RefSeq" id="WP_156402376.1">
    <property type="nucleotide sequence ID" value="NZ_CP048815.1"/>
</dbReference>
<evidence type="ECO:0000313" key="2">
    <source>
        <dbReference type="EMBL" id="MDR6533881.1"/>
    </source>
</evidence>